<dbReference type="Gene3D" id="3.30.360.10">
    <property type="entry name" value="Dihydrodipicolinate Reductase, domain 2"/>
    <property type="match status" value="1"/>
</dbReference>
<dbReference type="OrthoDB" id="64915at2759"/>
<comment type="caution">
    <text evidence="9">The sequence shown here is derived from an EMBL/GenBank/DDBJ whole genome shotgun (WGS) entry which is preliminary data.</text>
</comment>
<evidence type="ECO:0000313" key="9">
    <source>
        <dbReference type="EMBL" id="KAJ5098117.1"/>
    </source>
</evidence>
<dbReference type="Pfam" id="PF01408">
    <property type="entry name" value="GFO_IDH_MocA"/>
    <property type="match status" value="1"/>
</dbReference>
<evidence type="ECO:0000259" key="7">
    <source>
        <dbReference type="Pfam" id="PF06428"/>
    </source>
</evidence>
<dbReference type="InterPro" id="IPR055170">
    <property type="entry name" value="GFO_IDH_MocA-like_dom"/>
</dbReference>
<comment type="similarity">
    <text evidence="1">Belongs to the eukaryotic ribosomal protein eL32 family.</text>
</comment>
<evidence type="ECO:0000256" key="4">
    <source>
        <dbReference type="ARBA" id="ARBA00023274"/>
    </source>
</evidence>
<reference evidence="9" key="1">
    <citation type="submission" date="2022-11" db="EMBL/GenBank/DDBJ databases">
        <authorList>
            <person name="Petersen C."/>
        </authorList>
    </citation>
    <scope>NUCLEOTIDE SEQUENCE</scope>
    <source>
        <strain evidence="9">IBT 30761</strain>
    </source>
</reference>
<dbReference type="InterPro" id="IPR001515">
    <property type="entry name" value="Ribosomal_eL32"/>
</dbReference>
<feature type="compositionally biased region" description="Polar residues" evidence="5">
    <location>
        <begin position="107"/>
        <end position="127"/>
    </location>
</feature>
<dbReference type="RefSeq" id="XP_056473771.1">
    <property type="nucleotide sequence ID" value="XM_056617612.1"/>
</dbReference>
<feature type="domain" description="GFO/IDH/MocA-like oxidoreductase" evidence="8">
    <location>
        <begin position="436"/>
        <end position="532"/>
    </location>
</feature>
<comment type="similarity">
    <text evidence="2">Belongs to the Gfo/Idh/MocA family.</text>
</comment>
<evidence type="ECO:0000256" key="2">
    <source>
        <dbReference type="ARBA" id="ARBA00010928"/>
    </source>
</evidence>
<evidence type="ECO:0000256" key="3">
    <source>
        <dbReference type="ARBA" id="ARBA00022980"/>
    </source>
</evidence>
<organism evidence="9 10">
    <name type="scientific">Penicillium argentinense</name>
    <dbReference type="NCBI Taxonomy" id="1131581"/>
    <lineage>
        <taxon>Eukaryota</taxon>
        <taxon>Fungi</taxon>
        <taxon>Dikarya</taxon>
        <taxon>Ascomycota</taxon>
        <taxon>Pezizomycotina</taxon>
        <taxon>Eurotiomycetes</taxon>
        <taxon>Eurotiomycetidae</taxon>
        <taxon>Eurotiales</taxon>
        <taxon>Aspergillaceae</taxon>
        <taxon>Penicillium</taxon>
    </lineage>
</organism>
<keyword evidence="3" id="KW-0689">Ribosomal protein</keyword>
<dbReference type="GO" id="GO:0000166">
    <property type="term" value="F:nucleotide binding"/>
    <property type="evidence" value="ECO:0007669"/>
    <property type="project" value="InterPro"/>
</dbReference>
<dbReference type="AlphaFoldDB" id="A0A9W9KAM0"/>
<keyword evidence="4" id="KW-0687">Ribonucleoprotein</keyword>
<dbReference type="SUPFAM" id="SSF52042">
    <property type="entry name" value="Ribosomal protein L32e"/>
    <property type="match status" value="1"/>
</dbReference>
<dbReference type="Gene3D" id="3.40.50.720">
    <property type="entry name" value="NAD(P)-binding Rossmann-like Domain"/>
    <property type="match status" value="1"/>
</dbReference>
<dbReference type="Proteomes" id="UP001149074">
    <property type="component" value="Unassembled WGS sequence"/>
</dbReference>
<dbReference type="Gene3D" id="6.10.140.910">
    <property type="match status" value="1"/>
</dbReference>
<feature type="compositionally biased region" description="Low complexity" evidence="5">
    <location>
        <begin position="143"/>
        <end position="158"/>
    </location>
</feature>
<accession>A0A9W9KAM0</accession>
<feature type="domain" description="Gfo/Idh/MocA-like oxidoreductase N-terminal" evidence="6">
    <location>
        <begin position="271"/>
        <end position="371"/>
    </location>
</feature>
<dbReference type="SMART" id="SM01393">
    <property type="entry name" value="Ribosomal_L32e"/>
    <property type="match status" value="1"/>
</dbReference>
<evidence type="ECO:0000259" key="6">
    <source>
        <dbReference type="Pfam" id="PF01408"/>
    </source>
</evidence>
<feature type="compositionally biased region" description="Polar residues" evidence="5">
    <location>
        <begin position="167"/>
        <end position="177"/>
    </location>
</feature>
<feature type="domain" description="GDP/GTP exchange factor Sec2 N-terminal" evidence="7">
    <location>
        <begin position="172"/>
        <end position="250"/>
    </location>
</feature>
<feature type="compositionally biased region" description="Low complexity" evidence="5">
    <location>
        <begin position="1"/>
        <end position="14"/>
    </location>
</feature>
<dbReference type="Pfam" id="PF01655">
    <property type="entry name" value="Ribosomal_L32e"/>
    <property type="match status" value="1"/>
</dbReference>
<dbReference type="GO" id="GO:0003735">
    <property type="term" value="F:structural constituent of ribosome"/>
    <property type="evidence" value="ECO:0007669"/>
    <property type="project" value="InterPro"/>
</dbReference>
<name>A0A9W9KAM0_9EURO</name>
<feature type="compositionally biased region" description="Basic and acidic residues" evidence="5">
    <location>
        <begin position="181"/>
        <end position="191"/>
    </location>
</feature>
<dbReference type="InterPro" id="IPR036351">
    <property type="entry name" value="Ribosomal_eL32_sf"/>
</dbReference>
<dbReference type="PANTHER" id="PTHR23413:SF1">
    <property type="entry name" value="RIBOSOMAL PROTEIN L32"/>
    <property type="match status" value="1"/>
</dbReference>
<evidence type="ECO:0000256" key="1">
    <source>
        <dbReference type="ARBA" id="ARBA00008431"/>
    </source>
</evidence>
<protein>
    <submittedName>
        <fullName evidence="9">Uncharacterized protein</fullName>
    </submittedName>
</protein>
<keyword evidence="10" id="KW-1185">Reference proteome</keyword>
<dbReference type="GO" id="GO:0022625">
    <property type="term" value="C:cytosolic large ribosomal subunit"/>
    <property type="evidence" value="ECO:0007669"/>
    <property type="project" value="TreeGrafter"/>
</dbReference>
<dbReference type="SUPFAM" id="SSF144284">
    <property type="entry name" value="Sec2 N-terminal region"/>
    <property type="match status" value="1"/>
</dbReference>
<dbReference type="EMBL" id="JAPQKI010000005">
    <property type="protein sequence ID" value="KAJ5098117.1"/>
    <property type="molecule type" value="Genomic_DNA"/>
</dbReference>
<evidence type="ECO:0000259" key="8">
    <source>
        <dbReference type="Pfam" id="PF22725"/>
    </source>
</evidence>
<dbReference type="InterPro" id="IPR000683">
    <property type="entry name" value="Gfo/Idh/MocA-like_OxRdtase_N"/>
</dbReference>
<dbReference type="Pfam" id="PF06428">
    <property type="entry name" value="Sec2p"/>
    <property type="match status" value="1"/>
</dbReference>
<feature type="compositionally biased region" description="Polar residues" evidence="5">
    <location>
        <begin position="83"/>
        <end position="100"/>
    </location>
</feature>
<dbReference type="PANTHER" id="PTHR23413">
    <property type="entry name" value="60S RIBOSOMAL PROTEIN L32 AND DNA-DIRECTED RNA POLYMERASE II, SUBUNIT N"/>
    <property type="match status" value="1"/>
</dbReference>
<evidence type="ECO:0000313" key="10">
    <source>
        <dbReference type="Proteomes" id="UP001149074"/>
    </source>
</evidence>
<dbReference type="CDD" id="cd00513">
    <property type="entry name" value="Ribosomal_L32_L32e"/>
    <property type="match status" value="1"/>
</dbReference>
<sequence>MSATTTSTLTTTTLVGTPSAMTNVATPDKPCPTCGGVGDSHELPDARRQIQELEGQIQDLAAQAQVNAEKLADYEEEIHRLRSSQQMCGTPRNSSSQPPSSHADKSLSPTQTPTPVSPDSQSQHSYSGRLQTLTNLLPYRRGSATPTSAPAPSTPTASITPLPQHASPASSDNTSELQDALTREQGLRKAAETQLTQANTELEELTVQLFSQANEMVAQERKARAKLEERVAVLERRDIEKRSRLERLEKAMARVERVRALVFLLKSNIWSPAVKAASDLQLKAIYSRSLTSAQTLANGSSEVDLYSEDSGAGKSYADLLARADISAVIIALPILVQPDFIKKALLAGKHVLSEKPIAKDIATAKELLQWYRANIDTSKIFWAVGENFRYMNKYIFAAEQMKKMGKVRNFRVDIQNMVKSNNRYYCTHLPPAGGPSSSMSMTSWRKVPEYQGGFLLDGGVHMIAGLRLILGSAEQITTVSAQSQLQQSHLPPVDTVDAVVQTGSGATGVISLSWGSPFSRHSFEFACERGSVALNFDDVIVDGVTHTVEFDGKGVTPEVTAFASAIANGRPVETRQSPEEALADLEVLEQMLQSGEKQVWVTHSASAKFSRLLSFRLDNPQRPARRNTDKMVAAKKHIPIVKKRTNRFNRHQSDRFKCVAPSWRKPKGIDNAVRRRFKGQPAMPSIGYGSNKKTRHMMPSGHKAFLVHNPKDVELLLMHNRTYAAEIAHAVSSRKRVDIIEKAKALGVKVTNPKGRVTTEA</sequence>
<evidence type="ECO:0000256" key="5">
    <source>
        <dbReference type="SAM" id="MobiDB-lite"/>
    </source>
</evidence>
<dbReference type="Pfam" id="PF22725">
    <property type="entry name" value="GFO_IDH_MocA_C3"/>
    <property type="match status" value="1"/>
</dbReference>
<dbReference type="InterPro" id="IPR009449">
    <property type="entry name" value="Sec2_N"/>
</dbReference>
<dbReference type="GeneID" id="81356591"/>
<proteinExistence type="inferred from homology"/>
<gene>
    <name evidence="9" type="ORF">N7532_005118</name>
</gene>
<feature type="region of interest" description="Disordered" evidence="5">
    <location>
        <begin position="1"/>
        <end position="44"/>
    </location>
</feature>
<feature type="region of interest" description="Disordered" evidence="5">
    <location>
        <begin position="77"/>
        <end position="127"/>
    </location>
</feature>
<dbReference type="GO" id="GO:0006412">
    <property type="term" value="P:translation"/>
    <property type="evidence" value="ECO:0007669"/>
    <property type="project" value="InterPro"/>
</dbReference>
<dbReference type="SUPFAM" id="SSF55347">
    <property type="entry name" value="Glyceraldehyde-3-phosphate dehydrogenase-like, C-terminal domain"/>
    <property type="match status" value="1"/>
</dbReference>
<reference evidence="9" key="2">
    <citation type="journal article" date="2023" name="IMA Fungus">
        <title>Comparative genomic study of the Penicillium genus elucidates a diverse pangenome and 15 lateral gene transfer events.</title>
        <authorList>
            <person name="Petersen C."/>
            <person name="Sorensen T."/>
            <person name="Nielsen M.R."/>
            <person name="Sondergaard T.E."/>
            <person name="Sorensen J.L."/>
            <person name="Fitzpatrick D.A."/>
            <person name="Frisvad J.C."/>
            <person name="Nielsen K.L."/>
        </authorList>
    </citation>
    <scope>NUCLEOTIDE SEQUENCE</scope>
    <source>
        <strain evidence="9">IBT 30761</strain>
    </source>
</reference>
<dbReference type="SUPFAM" id="SSF51735">
    <property type="entry name" value="NAD(P)-binding Rossmann-fold domains"/>
    <property type="match status" value="1"/>
</dbReference>
<dbReference type="InterPro" id="IPR036291">
    <property type="entry name" value="NAD(P)-bd_dom_sf"/>
</dbReference>
<feature type="region of interest" description="Disordered" evidence="5">
    <location>
        <begin position="140"/>
        <end position="191"/>
    </location>
</feature>
<feature type="compositionally biased region" description="Polar residues" evidence="5">
    <location>
        <begin position="15"/>
        <end position="25"/>
    </location>
</feature>